<dbReference type="PATRIC" id="fig|28087.4.peg.2316"/>
<dbReference type="InterPro" id="IPR000387">
    <property type="entry name" value="Tyr_Pase_dom"/>
</dbReference>
<dbReference type="InterPro" id="IPR029021">
    <property type="entry name" value="Prot-tyrosine_phosphatase-like"/>
</dbReference>
<keyword evidence="1" id="KW-0732">Signal</keyword>
<sequence>MVYFKSIIATLTLLLFQGFLFAQTETLMCDATINNPCIVQDSELSSSPLKWLRDASMIADAYQGNNCGISELWISGSEEPSEKGWKEIADYIAKHRKIEAKSVLVLDLRQESHGYLNGRAITLVSEYDWINRGKSNEQSLIAQENWLNTLKVEKKAKGVLSSQQFAAKEYSSGKNIPVKKIESEKELVSRLGFEYHRLYVTDHMAPNDSEVDAFVTIIKNAPKDSWFHIHCRGGKGRTTTFLVMYDMLKNANKVSFDEIIARHASIPPYYNLFDVNRADPYLTPYYEQRILFLSRFYQFAQQFLKGNPESWSKWKAKKAN</sequence>
<dbReference type="AlphaFoldDB" id="A0A0W0YGB3"/>
<feature type="domain" description="Tyrosine specific protein phosphatases" evidence="2">
    <location>
        <begin position="212"/>
        <end position="260"/>
    </location>
</feature>
<dbReference type="Proteomes" id="UP000054621">
    <property type="component" value="Unassembled WGS sequence"/>
</dbReference>
<reference evidence="3 4" key="1">
    <citation type="submission" date="2015-11" db="EMBL/GenBank/DDBJ databases">
        <title>Genomic analysis of 38 Legionella species identifies large and diverse effector repertoires.</title>
        <authorList>
            <person name="Burstein D."/>
            <person name="Amaro F."/>
            <person name="Zusman T."/>
            <person name="Lifshitz Z."/>
            <person name="Cohen O."/>
            <person name="Gilbert J.A."/>
            <person name="Pupko T."/>
            <person name="Shuman H.A."/>
            <person name="Segal G."/>
        </authorList>
    </citation>
    <scope>NUCLEOTIDE SEQUENCE [LARGE SCALE GENOMIC DNA]</scope>
    <source>
        <strain evidence="3 4">Mt.St.Helens-4</strain>
    </source>
</reference>
<accession>A0A0W0YGB3</accession>
<feature type="signal peptide" evidence="1">
    <location>
        <begin position="1"/>
        <end position="22"/>
    </location>
</feature>
<dbReference type="eggNOG" id="COG2453">
    <property type="taxonomic scope" value="Bacteria"/>
</dbReference>
<dbReference type="PROSITE" id="PS00383">
    <property type="entry name" value="TYR_PHOSPHATASE_1"/>
    <property type="match status" value="1"/>
</dbReference>
<dbReference type="EMBL" id="LNYV01000034">
    <property type="protein sequence ID" value="KTD56017.1"/>
    <property type="molecule type" value="Genomic_DNA"/>
</dbReference>
<evidence type="ECO:0000313" key="3">
    <source>
        <dbReference type="EMBL" id="KTD56017.1"/>
    </source>
</evidence>
<evidence type="ECO:0000256" key="1">
    <source>
        <dbReference type="SAM" id="SignalP"/>
    </source>
</evidence>
<dbReference type="Pfam" id="PF14566">
    <property type="entry name" value="PTPlike_phytase"/>
    <property type="match status" value="1"/>
</dbReference>
<dbReference type="InterPro" id="IPR050561">
    <property type="entry name" value="PTP"/>
</dbReference>
<gene>
    <name evidence="3" type="ORF">Lsai_2147</name>
</gene>
<organism evidence="3 4">
    <name type="scientific">Legionella sainthelensi</name>
    <dbReference type="NCBI Taxonomy" id="28087"/>
    <lineage>
        <taxon>Bacteria</taxon>
        <taxon>Pseudomonadati</taxon>
        <taxon>Pseudomonadota</taxon>
        <taxon>Gammaproteobacteria</taxon>
        <taxon>Legionellales</taxon>
        <taxon>Legionellaceae</taxon>
        <taxon>Legionella</taxon>
    </lineage>
</organism>
<evidence type="ECO:0000313" key="4">
    <source>
        <dbReference type="Proteomes" id="UP000054621"/>
    </source>
</evidence>
<dbReference type="InterPro" id="IPR016130">
    <property type="entry name" value="Tyr_Pase_AS"/>
</dbReference>
<proteinExistence type="predicted"/>
<dbReference type="SMART" id="SM01301">
    <property type="entry name" value="PTPlike_phytase"/>
    <property type="match status" value="1"/>
</dbReference>
<name>A0A0W0YGB3_9GAMM</name>
<comment type="caution">
    <text evidence="3">The sequence shown here is derived from an EMBL/GenBank/DDBJ whole genome shotgun (WGS) entry which is preliminary data.</text>
</comment>
<protein>
    <submittedName>
        <fullName evidence="3">Tyrosine phosphatase II superfamily protein</fullName>
    </submittedName>
</protein>
<evidence type="ECO:0000259" key="2">
    <source>
        <dbReference type="PROSITE" id="PS50056"/>
    </source>
</evidence>
<dbReference type="STRING" id="28087.Lsai_2147"/>
<dbReference type="Gene3D" id="3.30.70.1690">
    <property type="match status" value="1"/>
</dbReference>
<dbReference type="Gene3D" id="3.90.190.10">
    <property type="entry name" value="Protein tyrosine phosphatase superfamily"/>
    <property type="match status" value="1"/>
</dbReference>
<feature type="chain" id="PRO_5006917595" evidence="1">
    <location>
        <begin position="23"/>
        <end position="320"/>
    </location>
</feature>
<dbReference type="PANTHER" id="PTHR23339">
    <property type="entry name" value="TYROSINE SPECIFIC PROTEIN PHOSPHATASE AND DUAL SPECIFICITY PROTEIN PHOSPHATASE"/>
    <property type="match status" value="1"/>
</dbReference>
<dbReference type="SUPFAM" id="SSF52799">
    <property type="entry name" value="(Phosphotyrosine protein) phosphatases II"/>
    <property type="match status" value="1"/>
</dbReference>
<dbReference type="OrthoDB" id="21920at2"/>
<dbReference type="PROSITE" id="PS50056">
    <property type="entry name" value="TYR_PHOSPHATASE_2"/>
    <property type="match status" value="1"/>
</dbReference>
<dbReference type="RefSeq" id="WP_027271086.1">
    <property type="nucleotide sequence ID" value="NZ_CAAAJE010000012.1"/>
</dbReference>